<protein>
    <submittedName>
        <fullName evidence="1">Uncharacterized protein</fullName>
    </submittedName>
</protein>
<dbReference type="HOGENOM" id="CLU_2941685_0_0_1"/>
<gene>
    <name evidence="1" type="ORF">DOTSEDRAFT_23556</name>
</gene>
<keyword evidence="2" id="KW-1185">Reference proteome</keyword>
<dbReference type="AlphaFoldDB" id="N1PQ75"/>
<proteinExistence type="predicted"/>
<dbReference type="Proteomes" id="UP000016933">
    <property type="component" value="Unassembled WGS sequence"/>
</dbReference>
<dbReference type="EMBL" id="KB446538">
    <property type="protein sequence ID" value="EME45547.1"/>
    <property type="molecule type" value="Genomic_DNA"/>
</dbReference>
<evidence type="ECO:0000313" key="2">
    <source>
        <dbReference type="Proteomes" id="UP000016933"/>
    </source>
</evidence>
<reference evidence="1 2" key="2">
    <citation type="journal article" date="2012" name="PLoS Pathog.">
        <title>Diverse lifestyles and strategies of plant pathogenesis encoded in the genomes of eighteen Dothideomycetes fungi.</title>
        <authorList>
            <person name="Ohm R.A."/>
            <person name="Feau N."/>
            <person name="Henrissat B."/>
            <person name="Schoch C.L."/>
            <person name="Horwitz B.A."/>
            <person name="Barry K.W."/>
            <person name="Condon B.J."/>
            <person name="Copeland A.C."/>
            <person name="Dhillon B."/>
            <person name="Glaser F."/>
            <person name="Hesse C.N."/>
            <person name="Kosti I."/>
            <person name="LaButti K."/>
            <person name="Lindquist E.A."/>
            <person name="Lucas S."/>
            <person name="Salamov A.A."/>
            <person name="Bradshaw R.E."/>
            <person name="Ciuffetti L."/>
            <person name="Hamelin R.C."/>
            <person name="Kema G.H.J."/>
            <person name="Lawrence C."/>
            <person name="Scott J.A."/>
            <person name="Spatafora J.W."/>
            <person name="Turgeon B.G."/>
            <person name="de Wit P.J.G.M."/>
            <person name="Zhong S."/>
            <person name="Goodwin S.B."/>
            <person name="Grigoriev I.V."/>
        </authorList>
    </citation>
    <scope>NUCLEOTIDE SEQUENCE [LARGE SCALE GENOMIC DNA]</scope>
    <source>
        <strain evidence="2">NZE10 / CBS 128990</strain>
    </source>
</reference>
<sequence length="60" mass="6107">MTFKAEDGPSCNMIFTPDLRCSRDAGNCNDGNVHGEICTGCSGGDGVIAGTCKYTGAISS</sequence>
<evidence type="ECO:0000313" key="1">
    <source>
        <dbReference type="EMBL" id="EME45547.1"/>
    </source>
</evidence>
<organism evidence="1 2">
    <name type="scientific">Dothistroma septosporum (strain NZE10 / CBS 128990)</name>
    <name type="common">Red band needle blight fungus</name>
    <name type="synonym">Mycosphaerella pini</name>
    <dbReference type="NCBI Taxonomy" id="675120"/>
    <lineage>
        <taxon>Eukaryota</taxon>
        <taxon>Fungi</taxon>
        <taxon>Dikarya</taxon>
        <taxon>Ascomycota</taxon>
        <taxon>Pezizomycotina</taxon>
        <taxon>Dothideomycetes</taxon>
        <taxon>Dothideomycetidae</taxon>
        <taxon>Mycosphaerellales</taxon>
        <taxon>Mycosphaerellaceae</taxon>
        <taxon>Dothistroma</taxon>
    </lineage>
</organism>
<accession>N1PQ75</accession>
<dbReference type="OrthoDB" id="3634414at2759"/>
<name>N1PQ75_DOTSN</name>
<reference evidence="2" key="1">
    <citation type="journal article" date="2012" name="PLoS Genet.">
        <title>The genomes of the fungal plant pathogens Cladosporium fulvum and Dothistroma septosporum reveal adaptation to different hosts and lifestyles but also signatures of common ancestry.</title>
        <authorList>
            <person name="de Wit P.J.G.M."/>
            <person name="van der Burgt A."/>
            <person name="Oekmen B."/>
            <person name="Stergiopoulos I."/>
            <person name="Abd-Elsalam K.A."/>
            <person name="Aerts A.L."/>
            <person name="Bahkali A.H."/>
            <person name="Beenen H.G."/>
            <person name="Chettri P."/>
            <person name="Cox M.P."/>
            <person name="Datema E."/>
            <person name="de Vries R.P."/>
            <person name="Dhillon B."/>
            <person name="Ganley A.R."/>
            <person name="Griffiths S.A."/>
            <person name="Guo Y."/>
            <person name="Hamelin R.C."/>
            <person name="Henrissat B."/>
            <person name="Kabir M.S."/>
            <person name="Jashni M.K."/>
            <person name="Kema G."/>
            <person name="Klaubauf S."/>
            <person name="Lapidus A."/>
            <person name="Levasseur A."/>
            <person name="Lindquist E."/>
            <person name="Mehrabi R."/>
            <person name="Ohm R.A."/>
            <person name="Owen T.J."/>
            <person name="Salamov A."/>
            <person name="Schwelm A."/>
            <person name="Schijlen E."/>
            <person name="Sun H."/>
            <person name="van den Burg H.A."/>
            <person name="van Ham R.C.H.J."/>
            <person name="Zhang S."/>
            <person name="Goodwin S.B."/>
            <person name="Grigoriev I.V."/>
            <person name="Collemare J."/>
            <person name="Bradshaw R.E."/>
        </authorList>
    </citation>
    <scope>NUCLEOTIDE SEQUENCE [LARGE SCALE GENOMIC DNA]</scope>
    <source>
        <strain evidence="2">NZE10 / CBS 128990</strain>
    </source>
</reference>